<proteinExistence type="predicted"/>
<feature type="transmembrane region" description="Helical" evidence="1">
    <location>
        <begin position="517"/>
        <end position="536"/>
    </location>
</feature>
<gene>
    <name evidence="2" type="ORF">ENM66_07495</name>
</gene>
<accession>A0A7J3Z944</accession>
<protein>
    <recommendedName>
        <fullName evidence="3">Glycosyltransferase RgtA/B/C/D-like domain-containing protein</fullName>
    </recommendedName>
</protein>
<feature type="transmembrane region" description="Helical" evidence="1">
    <location>
        <begin position="21"/>
        <end position="42"/>
    </location>
</feature>
<feature type="transmembrane region" description="Helical" evidence="1">
    <location>
        <begin position="491"/>
        <end position="511"/>
    </location>
</feature>
<sequence>MSRTNPVPRPFHGRTLNIVKLILLILIAMAILYLTSTQFISIHKNLQLICDTTIKVISESLPKTLLGFINLAVIFVIGYVALRSLLHSYTRLLSTLELIVFSFTVGSGVIMIIMIILGTFYLISRLYVFTSLSILLIILSARLLQISRKEDETNGMGIARNLEKLSHSPHKTFKRGLTIPLFALFALAVHQAIAYPAVEWDSLAYGVNYARIIYENDGIPLIAGPSVGLEMSAAYPPGMQLIAVFLSLWSEHFDDFYYRILPPISGVLLALLLMELDSRLLSVKAPIPLISLLLLISTGLFWQHLILDSYIMHLSLMIFATMYLLILTLRTQDCGYSIDRLMILASLHAGFAALVSYFGLITLFSLIAYLLFAWLRGAKVDTKRVLVVLATFAFVACPWYLRNLMLLGNPLYPFFGIGKYLDPLLYNSTVLHFKSYKVKYAFQGFQLLLLDVVRSCNVTTLIYTFAPLPYALSKFIKFLANRRAERNSIEVFICLEYLVSLTFFIMIVVLHVPFPRYIVLFLPLFTLALTLSIRAFSSLYRIKNCTKVFSTLLAMFICVSVVASYMYMISVKNPPTDVNNLWDYLDYYFSGDASAWRVLNELARTGEVVATYDIREYYLKPRVVLLDGWRARGLYYVNDIMSALKILEDLNVKYILTTPSTTPGDHRVPLAYFINPITRHLGSDLFPVLYVSPSGATVYLVNYGGNGMQSPSTLTLMKDFVVLIPNKTFVFNITNITITNNTTPPSSQIYLAIPCDYRLSRLIISSKSYGYNISLEIFKGIIPEDLTTDWWSKYVMLARAPHLQKAFGERDPYLEWEVDACGYFTFKIVFWDIYTTKPINVDIKMEIVRVVDLMLFEKSMK</sequence>
<reference evidence="2" key="1">
    <citation type="journal article" date="2020" name="mSystems">
        <title>Genome- and Community-Level Interaction Insights into Carbon Utilization and Element Cycling Functions of Hydrothermarchaeota in Hydrothermal Sediment.</title>
        <authorList>
            <person name="Zhou Z."/>
            <person name="Liu Y."/>
            <person name="Xu W."/>
            <person name="Pan J."/>
            <person name="Luo Z.H."/>
            <person name="Li M."/>
        </authorList>
    </citation>
    <scope>NUCLEOTIDE SEQUENCE [LARGE SCALE GENOMIC DNA]</scope>
    <source>
        <strain evidence="2">SpSt-1105</strain>
    </source>
</reference>
<feature type="transmembrane region" description="Helical" evidence="1">
    <location>
        <begin position="126"/>
        <end position="144"/>
    </location>
</feature>
<feature type="transmembrane region" description="Helical" evidence="1">
    <location>
        <begin position="65"/>
        <end position="86"/>
    </location>
</feature>
<feature type="transmembrane region" description="Helical" evidence="1">
    <location>
        <begin position="341"/>
        <end position="372"/>
    </location>
</feature>
<evidence type="ECO:0008006" key="3">
    <source>
        <dbReference type="Google" id="ProtNLM"/>
    </source>
</evidence>
<keyword evidence="1" id="KW-0472">Membrane</keyword>
<feature type="transmembrane region" description="Helical" evidence="1">
    <location>
        <begin position="310"/>
        <end position="329"/>
    </location>
</feature>
<keyword evidence="1" id="KW-0812">Transmembrane</keyword>
<organism evidence="2">
    <name type="scientific">Ignisphaera aggregans</name>
    <dbReference type="NCBI Taxonomy" id="334771"/>
    <lineage>
        <taxon>Archaea</taxon>
        <taxon>Thermoproteota</taxon>
        <taxon>Thermoprotei</taxon>
        <taxon>Desulfurococcales</taxon>
        <taxon>Desulfurococcaceae</taxon>
        <taxon>Ignisphaera</taxon>
    </lineage>
</organism>
<feature type="transmembrane region" description="Helical" evidence="1">
    <location>
        <begin position="177"/>
        <end position="198"/>
    </location>
</feature>
<feature type="transmembrane region" description="Helical" evidence="1">
    <location>
        <begin position="256"/>
        <end position="274"/>
    </location>
</feature>
<name>A0A7J3Z944_9CREN</name>
<dbReference type="EMBL" id="DRYQ01000109">
    <property type="protein sequence ID" value="HHQ51172.1"/>
    <property type="molecule type" value="Genomic_DNA"/>
</dbReference>
<evidence type="ECO:0000256" key="1">
    <source>
        <dbReference type="SAM" id="Phobius"/>
    </source>
</evidence>
<dbReference type="AlphaFoldDB" id="A0A7J3Z944"/>
<feature type="transmembrane region" description="Helical" evidence="1">
    <location>
        <begin position="548"/>
        <end position="568"/>
    </location>
</feature>
<keyword evidence="1" id="KW-1133">Transmembrane helix</keyword>
<feature type="transmembrane region" description="Helical" evidence="1">
    <location>
        <begin position="384"/>
        <end position="401"/>
    </location>
</feature>
<evidence type="ECO:0000313" key="2">
    <source>
        <dbReference type="EMBL" id="HHQ51172.1"/>
    </source>
</evidence>
<feature type="transmembrane region" description="Helical" evidence="1">
    <location>
        <begin position="286"/>
        <end position="304"/>
    </location>
</feature>
<feature type="transmembrane region" description="Helical" evidence="1">
    <location>
        <begin position="98"/>
        <end position="120"/>
    </location>
</feature>
<comment type="caution">
    <text evidence="2">The sequence shown here is derived from an EMBL/GenBank/DDBJ whole genome shotgun (WGS) entry which is preliminary data.</text>
</comment>